<protein>
    <recommendedName>
        <fullName evidence="1">DUF4368 domain-containing protein</fullName>
    </recommendedName>
</protein>
<dbReference type="STRING" id="1528.SAMN04488579_1326"/>
<gene>
    <name evidence="2" type="ORF">SAMN04488579_1326</name>
</gene>
<dbReference type="Proteomes" id="UP000199652">
    <property type="component" value="Unassembled WGS sequence"/>
</dbReference>
<dbReference type="EMBL" id="FNOU01000032">
    <property type="protein sequence ID" value="SDY41518.1"/>
    <property type="molecule type" value="Genomic_DNA"/>
</dbReference>
<reference evidence="3" key="1">
    <citation type="submission" date="2016-10" db="EMBL/GenBank/DDBJ databases">
        <authorList>
            <person name="Varghese N."/>
            <person name="Submissions S."/>
        </authorList>
    </citation>
    <scope>NUCLEOTIDE SEQUENCE [LARGE SCALE GENOMIC DNA]</scope>
    <source>
        <strain evidence="3">VPI 5359</strain>
    </source>
</reference>
<feature type="domain" description="DUF4368" evidence="1">
    <location>
        <begin position="4"/>
        <end position="71"/>
    </location>
</feature>
<proteinExistence type="predicted"/>
<sequence>MDNKITTQQDKMLSTDRFHTIVNRYTDIWELTPEIVRESIDRMVVHECSEPWKKKNYTQEGKVYFNFVGKV</sequence>
<keyword evidence="3" id="KW-1185">Reference proteome</keyword>
<evidence type="ECO:0000313" key="2">
    <source>
        <dbReference type="EMBL" id="SDY41518.1"/>
    </source>
</evidence>
<dbReference type="RefSeq" id="WP_242873593.1">
    <property type="nucleotide sequence ID" value="NZ_FNOU01000032.1"/>
</dbReference>
<dbReference type="Pfam" id="PF14287">
    <property type="entry name" value="DUF4368"/>
    <property type="match status" value="1"/>
</dbReference>
<accession>A0A1H3JQ72</accession>
<name>A0A1H3JQ72_EUBBA</name>
<dbReference type="InterPro" id="IPR025378">
    <property type="entry name" value="DUF4368"/>
</dbReference>
<organism evidence="2 3">
    <name type="scientific">Eubacterium barkeri</name>
    <name type="common">Clostridium barkeri</name>
    <dbReference type="NCBI Taxonomy" id="1528"/>
    <lineage>
        <taxon>Bacteria</taxon>
        <taxon>Bacillati</taxon>
        <taxon>Bacillota</taxon>
        <taxon>Clostridia</taxon>
        <taxon>Eubacteriales</taxon>
        <taxon>Eubacteriaceae</taxon>
        <taxon>Eubacterium</taxon>
    </lineage>
</organism>
<evidence type="ECO:0000259" key="1">
    <source>
        <dbReference type="Pfam" id="PF14287"/>
    </source>
</evidence>
<dbReference type="AlphaFoldDB" id="A0A1H3JQ72"/>
<evidence type="ECO:0000313" key="3">
    <source>
        <dbReference type="Proteomes" id="UP000199652"/>
    </source>
</evidence>